<protein>
    <recommendedName>
        <fullName evidence="3">Group-specific protein</fullName>
    </recommendedName>
</protein>
<dbReference type="AlphaFoldDB" id="A0A2S0K0A9"/>
<gene>
    <name evidence="1" type="ORF">LS41612_11405</name>
</gene>
<proteinExistence type="predicted"/>
<dbReference type="Proteomes" id="UP000238825">
    <property type="component" value="Chromosome"/>
</dbReference>
<dbReference type="EMBL" id="CP019980">
    <property type="protein sequence ID" value="AVK96825.1"/>
    <property type="molecule type" value="Genomic_DNA"/>
</dbReference>
<evidence type="ECO:0008006" key="3">
    <source>
        <dbReference type="Google" id="ProtNLM"/>
    </source>
</evidence>
<evidence type="ECO:0000313" key="2">
    <source>
        <dbReference type="Proteomes" id="UP000238825"/>
    </source>
</evidence>
<dbReference type="RefSeq" id="WP_080653380.1">
    <property type="nucleotide sequence ID" value="NZ_CP019980.1"/>
</dbReference>
<dbReference type="Pfam" id="PF13315">
    <property type="entry name" value="DUF4085"/>
    <property type="match status" value="1"/>
</dbReference>
<sequence>MMFFLTRERQEVFNAAQTYPFEEEIDAKFENHLYEHLSEYVGILPKKFQQEIIERTLFRKDTLMEEFEEWCNVTIEQFTAKSHAIYEKREALVEHFNPSAQTVFSQSFHDGKILNAEQQGTKFTLLLDMSGGFTVESIVQLEFQHAQTEGQLEGYYVYDELIKQEDRFALRVLSSFGSPYAEWTIFFKDVTANYLYRPAVYIEPGEIATWDDYVLALNADDKYYIVKDMHFVEIDLANLSQKDNAIYAEGVLLGHTFEEARERIYCATYENPYAHFSEPIPTDELSLAMFDLDQNIRVRAFNTIYALGEDAANIVNDTLRKVDVNTDENMYFGIIASHFDQLSCLEDDVKLKWLKE</sequence>
<name>A0A2S0K0A9_LYSSH</name>
<dbReference type="InterPro" id="IPR025144">
    <property type="entry name" value="DUF4085"/>
</dbReference>
<accession>A0A2S0K0A9</accession>
<dbReference type="GeneID" id="48276806"/>
<organism evidence="1 2">
    <name type="scientific">Lysinibacillus sphaericus</name>
    <name type="common">Bacillus sphaericus</name>
    <dbReference type="NCBI Taxonomy" id="1421"/>
    <lineage>
        <taxon>Bacteria</taxon>
        <taxon>Bacillati</taxon>
        <taxon>Bacillota</taxon>
        <taxon>Bacilli</taxon>
        <taxon>Bacillales</taxon>
        <taxon>Bacillaceae</taxon>
        <taxon>Lysinibacillus</taxon>
    </lineage>
</organism>
<evidence type="ECO:0000313" key="1">
    <source>
        <dbReference type="EMBL" id="AVK96825.1"/>
    </source>
</evidence>
<reference evidence="1 2" key="1">
    <citation type="submission" date="2017-03" db="EMBL/GenBank/DDBJ databases">
        <title>The whole genome sequencing and assembly of Lysinibacillus sphaericus DSM 28T strain.</title>
        <authorList>
            <person name="Lee Y.-J."/>
            <person name="Yi H."/>
            <person name="Bahn Y.-S."/>
            <person name="Kim J.F."/>
            <person name="Lee D.-W."/>
        </authorList>
    </citation>
    <scope>NUCLEOTIDE SEQUENCE [LARGE SCALE GENOMIC DNA]</scope>
    <source>
        <strain evidence="1 2">DSM 28</strain>
    </source>
</reference>